<comment type="similarity">
    <text evidence="2">Belongs to the IQD family.</text>
</comment>
<keyword evidence="5" id="KW-1185">Reference proteome</keyword>
<proteinExistence type="inferred from homology"/>
<evidence type="ECO:0000256" key="3">
    <source>
        <dbReference type="SAM" id="MobiDB-lite"/>
    </source>
</evidence>
<feature type="non-terminal residue" evidence="4">
    <location>
        <position position="1"/>
    </location>
</feature>
<dbReference type="AlphaFoldDB" id="A0A5J9TC74"/>
<dbReference type="Pfam" id="PF00612">
    <property type="entry name" value="IQ"/>
    <property type="match status" value="2"/>
</dbReference>
<dbReference type="EMBL" id="RWGY01000039">
    <property type="protein sequence ID" value="TVU09010.1"/>
    <property type="molecule type" value="Genomic_DNA"/>
</dbReference>
<evidence type="ECO:0008006" key="6">
    <source>
        <dbReference type="Google" id="ProtNLM"/>
    </source>
</evidence>
<gene>
    <name evidence="4" type="ORF">EJB05_42447</name>
</gene>
<dbReference type="PANTHER" id="PTHR32295:SF33">
    <property type="entry name" value="PROTEIN IQ-DOMAIN 21"/>
    <property type="match status" value="1"/>
</dbReference>
<feature type="region of interest" description="Disordered" evidence="3">
    <location>
        <begin position="307"/>
        <end position="326"/>
    </location>
</feature>
<feature type="compositionally biased region" description="Polar residues" evidence="3">
    <location>
        <begin position="428"/>
        <end position="440"/>
    </location>
</feature>
<evidence type="ECO:0000256" key="1">
    <source>
        <dbReference type="ARBA" id="ARBA00022860"/>
    </source>
</evidence>
<dbReference type="Gramene" id="TVU09010">
    <property type="protein sequence ID" value="TVU09010"/>
    <property type="gene ID" value="EJB05_42447"/>
</dbReference>
<dbReference type="PANTHER" id="PTHR32295">
    <property type="entry name" value="IQ-DOMAIN 5-RELATED"/>
    <property type="match status" value="1"/>
</dbReference>
<dbReference type="SMART" id="SM00015">
    <property type="entry name" value="IQ"/>
    <property type="match status" value="2"/>
</dbReference>
<dbReference type="OrthoDB" id="1915057at2759"/>
<protein>
    <recommendedName>
        <fullName evidence="6">DUF4005 domain-containing protein</fullName>
    </recommendedName>
</protein>
<dbReference type="PROSITE" id="PS50096">
    <property type="entry name" value="IQ"/>
    <property type="match status" value="2"/>
</dbReference>
<dbReference type="InterPro" id="IPR000048">
    <property type="entry name" value="IQ_motif_EF-hand-BS"/>
</dbReference>
<evidence type="ECO:0000313" key="4">
    <source>
        <dbReference type="EMBL" id="TVU09010.1"/>
    </source>
</evidence>
<name>A0A5J9TC74_9POAL</name>
<keyword evidence="1" id="KW-0112">Calmodulin-binding</keyword>
<evidence type="ECO:0000256" key="2">
    <source>
        <dbReference type="ARBA" id="ARBA00024341"/>
    </source>
</evidence>
<evidence type="ECO:0000313" key="5">
    <source>
        <dbReference type="Proteomes" id="UP000324897"/>
    </source>
</evidence>
<comment type="caution">
    <text evidence="4">The sequence shown here is derived from an EMBL/GenBank/DDBJ whole genome shotgun (WGS) entry which is preliminary data.</text>
</comment>
<feature type="region of interest" description="Disordered" evidence="3">
    <location>
        <begin position="21"/>
        <end position="43"/>
    </location>
</feature>
<accession>A0A5J9TC74</accession>
<feature type="region of interest" description="Disordered" evidence="3">
    <location>
        <begin position="378"/>
        <end position="456"/>
    </location>
</feature>
<sequence length="456" mass="49409">MGKKPGGAGAGWLATVRKVFKPASSKDPRHAKKQKGASEVEAGGEAAEVVSVEHFPTAETSPEVTNEGIGGAVVWLGREDDYAEVAGACRRERHHRGMAASSRVVRTAAARWRTGGREERAAVRIQAFYRGYLARRALRALRGLVRLQALVRGHQVRRQVQRTMLCMQALVRAQDRVRARRLVTSPYAAGWRALCRPAPLRHPSLVPVASRHGAGRRSSFGHDRVDAEVEGQQQARPPRHSNASPFLQQQTWDAAIRADTAGESAPTYAYNGFQHRQRQTDESQERDARNNAGWRHWMEACDAGVQPPQQHAPEHHTNHQVQHGAAETSYVTAAATEGFSENTVEMDAAACSSRRSPTRDLYPVVRPPAILPGYMAATQSARAKARSTAPPPAPKAHARTRSGSSTANSGWTVSHNGSSGGARAPQQRPATHSPESSCSGDRTPPALGGRSRPAFA</sequence>
<dbReference type="GO" id="GO:0005516">
    <property type="term" value="F:calmodulin binding"/>
    <property type="evidence" value="ECO:0007669"/>
    <property type="project" value="UniProtKB-KW"/>
</dbReference>
<feature type="compositionally biased region" description="Polar residues" evidence="3">
    <location>
        <begin position="401"/>
        <end position="417"/>
    </location>
</feature>
<organism evidence="4 5">
    <name type="scientific">Eragrostis curvula</name>
    <name type="common">weeping love grass</name>
    <dbReference type="NCBI Taxonomy" id="38414"/>
    <lineage>
        <taxon>Eukaryota</taxon>
        <taxon>Viridiplantae</taxon>
        <taxon>Streptophyta</taxon>
        <taxon>Embryophyta</taxon>
        <taxon>Tracheophyta</taxon>
        <taxon>Spermatophyta</taxon>
        <taxon>Magnoliopsida</taxon>
        <taxon>Liliopsida</taxon>
        <taxon>Poales</taxon>
        <taxon>Poaceae</taxon>
        <taxon>PACMAD clade</taxon>
        <taxon>Chloridoideae</taxon>
        <taxon>Eragrostideae</taxon>
        <taxon>Eragrostidinae</taxon>
        <taxon>Eragrostis</taxon>
    </lineage>
</organism>
<dbReference type="Proteomes" id="UP000324897">
    <property type="component" value="Chromosome 3"/>
</dbReference>
<reference evidence="4 5" key="1">
    <citation type="journal article" date="2019" name="Sci. Rep.">
        <title>A high-quality genome of Eragrostis curvula grass provides insights into Poaceae evolution and supports new strategies to enhance forage quality.</title>
        <authorList>
            <person name="Carballo J."/>
            <person name="Santos B.A.C.M."/>
            <person name="Zappacosta D."/>
            <person name="Garbus I."/>
            <person name="Selva J.P."/>
            <person name="Gallo C.A."/>
            <person name="Diaz A."/>
            <person name="Albertini E."/>
            <person name="Caccamo M."/>
            <person name="Echenique V."/>
        </authorList>
    </citation>
    <scope>NUCLEOTIDE SEQUENCE [LARGE SCALE GENOMIC DNA]</scope>
    <source>
        <strain evidence="5">cv. Victoria</strain>
        <tissue evidence="4">Leaf</tissue>
    </source>
</reference>